<accession>A0A1I7FFY5</accession>
<proteinExistence type="predicted"/>
<dbReference type="EMBL" id="FPBZ01000001">
    <property type="protein sequence ID" value="SFU35079.1"/>
    <property type="molecule type" value="Genomic_DNA"/>
</dbReference>
<evidence type="ECO:0000313" key="1">
    <source>
        <dbReference type="EMBL" id="SFU35079.1"/>
    </source>
</evidence>
<reference evidence="1 2" key="1">
    <citation type="submission" date="2016-10" db="EMBL/GenBank/DDBJ databases">
        <authorList>
            <person name="de Groot N.N."/>
        </authorList>
    </citation>
    <scope>NUCLEOTIDE SEQUENCE [LARGE SCALE GENOMIC DNA]</scope>
    <source>
        <strain evidence="1 2">Nl14</strain>
    </source>
</reference>
<dbReference type="AlphaFoldDB" id="A0A1I7FFY5"/>
<gene>
    <name evidence="1" type="ORF">SAMN05216417_101449</name>
</gene>
<organism evidence="1 2">
    <name type="scientific">Nitrosospira multiformis</name>
    <dbReference type="NCBI Taxonomy" id="1231"/>
    <lineage>
        <taxon>Bacteria</taxon>
        <taxon>Pseudomonadati</taxon>
        <taxon>Pseudomonadota</taxon>
        <taxon>Betaproteobacteria</taxon>
        <taxon>Nitrosomonadales</taxon>
        <taxon>Nitrosomonadaceae</taxon>
        <taxon>Nitrosospira</taxon>
    </lineage>
</organism>
<protein>
    <submittedName>
        <fullName evidence="1">Uncharacterized protein</fullName>
    </submittedName>
</protein>
<sequence>MQLTVNSHCAMDSGIPRGSLAGAIARRFPASRLCRTLALLLCVEYHWEQVSQYASHNPDDE</sequence>
<dbReference type="Proteomes" id="UP000182649">
    <property type="component" value="Unassembled WGS sequence"/>
</dbReference>
<evidence type="ECO:0000313" key="2">
    <source>
        <dbReference type="Proteomes" id="UP000182649"/>
    </source>
</evidence>
<name>A0A1I7FFY5_9PROT</name>